<accession>A0A4S4AQT3</accession>
<proteinExistence type="predicted"/>
<dbReference type="RefSeq" id="WP_136384420.1">
    <property type="nucleotide sequence ID" value="NZ_SSOD01000005.1"/>
</dbReference>
<gene>
    <name evidence="1" type="ORF">E6O51_07810</name>
</gene>
<name>A0A4S4AQT3_9RHOO</name>
<evidence type="ECO:0000313" key="1">
    <source>
        <dbReference type="EMBL" id="THF62057.1"/>
    </source>
</evidence>
<evidence type="ECO:0000313" key="2">
    <source>
        <dbReference type="Proteomes" id="UP000307956"/>
    </source>
</evidence>
<dbReference type="AlphaFoldDB" id="A0A4S4AQT3"/>
<comment type="caution">
    <text evidence="1">The sequence shown here is derived from an EMBL/GenBank/DDBJ whole genome shotgun (WGS) entry which is preliminary data.</text>
</comment>
<protein>
    <recommendedName>
        <fullName evidence="3">YacA</fullName>
    </recommendedName>
</protein>
<reference evidence="1 2" key="1">
    <citation type="submission" date="2019-04" db="EMBL/GenBank/DDBJ databases">
        <title>Azoarcus rhizosphaerae sp. nov. isolated from rhizosphere of Ficus religiosa.</title>
        <authorList>
            <person name="Lin S.-Y."/>
            <person name="Hameed A."/>
            <person name="Hsu Y.-H."/>
            <person name="Young C.-C."/>
        </authorList>
    </citation>
    <scope>NUCLEOTIDE SEQUENCE [LARGE SCALE GENOMIC DNA]</scope>
    <source>
        <strain evidence="1 2">CC-YHH848</strain>
    </source>
</reference>
<dbReference type="Proteomes" id="UP000307956">
    <property type="component" value="Unassembled WGS sequence"/>
</dbReference>
<dbReference type="Gene3D" id="6.20.450.20">
    <property type="match status" value="1"/>
</dbReference>
<dbReference type="OrthoDB" id="5124853at2"/>
<sequence length="96" mass="10739">MGEATFTFRVDEALKNEFAVAAKARDRTGAQLLRDFMRDFVRQQQEAAEHDAWFRRQVQAGLHSANAGDLVPAEEVEAEAAAWRSETRRMMGGPAS</sequence>
<dbReference type="EMBL" id="SSOD01000005">
    <property type="protein sequence ID" value="THF62057.1"/>
    <property type="molecule type" value="Genomic_DNA"/>
</dbReference>
<organism evidence="1 2">
    <name type="scientific">Pseudothauera rhizosphaerae</name>
    <dbReference type="NCBI Taxonomy" id="2565932"/>
    <lineage>
        <taxon>Bacteria</taxon>
        <taxon>Pseudomonadati</taxon>
        <taxon>Pseudomonadota</taxon>
        <taxon>Betaproteobacteria</taxon>
        <taxon>Rhodocyclales</taxon>
        <taxon>Zoogloeaceae</taxon>
        <taxon>Pseudothauera</taxon>
    </lineage>
</organism>
<evidence type="ECO:0008006" key="3">
    <source>
        <dbReference type="Google" id="ProtNLM"/>
    </source>
</evidence>
<keyword evidence="2" id="KW-1185">Reference proteome</keyword>